<comment type="similarity">
    <text evidence="1 4">Belongs to the phosphoglycerate mutase family. BPG-dependent PGAM subfamily.</text>
</comment>
<organism evidence="8 9">
    <name type="scientific">candidate division WWE3 bacterium</name>
    <dbReference type="NCBI Taxonomy" id="2053526"/>
    <lineage>
        <taxon>Bacteria</taxon>
        <taxon>Katanobacteria</taxon>
    </lineage>
</organism>
<feature type="binding site" evidence="4 6">
    <location>
        <position position="122"/>
    </location>
    <ligand>
        <name>substrate</name>
    </ligand>
</feature>
<feature type="active site" description="Proton donor/acceptor" evidence="4 5">
    <location>
        <position position="111"/>
    </location>
</feature>
<feature type="binding site" evidence="4 6">
    <location>
        <begin position="21"/>
        <end position="22"/>
    </location>
    <ligand>
        <name>substrate</name>
    </ligand>
</feature>
<evidence type="ECO:0000256" key="2">
    <source>
        <dbReference type="ARBA" id="ARBA00023152"/>
    </source>
</evidence>
<dbReference type="GO" id="GO:0006094">
    <property type="term" value="P:gluconeogenesis"/>
    <property type="evidence" value="ECO:0007669"/>
    <property type="project" value="UniProtKB-UniRule"/>
</dbReference>
<name>A0A928TR74_UNCKA</name>
<comment type="pathway">
    <text evidence="4">Carbohydrate degradation; glycolysis; pyruvate from D-glyceraldehyde 3-phosphate: step 3/5.</text>
</comment>
<dbReference type="Pfam" id="PF00300">
    <property type="entry name" value="His_Phos_1"/>
    <property type="match status" value="2"/>
</dbReference>
<keyword evidence="4" id="KW-0312">Gluconeogenesis</keyword>
<evidence type="ECO:0000313" key="8">
    <source>
        <dbReference type="EMBL" id="MBE7524807.1"/>
    </source>
</evidence>
<reference evidence="8" key="1">
    <citation type="submission" date="2020-05" db="EMBL/GenBank/DDBJ databases">
        <title>High-Quality Genomes of Partial-Nitritation/Anammox System by Hierarchical Clustering Based Hybrid Assembly.</title>
        <authorList>
            <person name="Liu L."/>
            <person name="Wang Y."/>
            <person name="Che Y."/>
            <person name="Chen Y."/>
            <person name="Xia Y."/>
            <person name="Luo R."/>
            <person name="Cheng S.H."/>
            <person name="Zheng C."/>
            <person name="Zhang T."/>
        </authorList>
    </citation>
    <scope>NUCLEOTIDE SEQUENCE</scope>
    <source>
        <strain evidence="8">H1_PAT1</strain>
    </source>
</reference>
<feature type="binding site" evidence="4 6">
    <location>
        <begin position="182"/>
        <end position="183"/>
    </location>
    <ligand>
        <name>substrate</name>
    </ligand>
</feature>
<evidence type="ECO:0000256" key="1">
    <source>
        <dbReference type="ARBA" id="ARBA00006717"/>
    </source>
</evidence>
<comment type="caution">
    <text evidence="8">The sequence shown here is derived from an EMBL/GenBank/DDBJ whole genome shotgun (WGS) entry which is preliminary data.</text>
</comment>
<dbReference type="InterPro" id="IPR005952">
    <property type="entry name" value="Phosphogly_mut1"/>
</dbReference>
<evidence type="ECO:0000256" key="3">
    <source>
        <dbReference type="ARBA" id="ARBA00023235"/>
    </source>
</evidence>
<evidence type="ECO:0000256" key="7">
    <source>
        <dbReference type="PIRSR" id="PIRSR613078-3"/>
    </source>
</evidence>
<dbReference type="InterPro" id="IPR029033">
    <property type="entry name" value="His_PPase_superfam"/>
</dbReference>
<dbReference type="SMART" id="SM00855">
    <property type="entry name" value="PGAM"/>
    <property type="match status" value="1"/>
</dbReference>
<gene>
    <name evidence="4" type="primary">gpmA</name>
    <name evidence="8" type="ORF">HS096_00195</name>
</gene>
<sequence length="235" mass="27784">MSYLVLVRHGESRWNLGNKFTGWVDVPLSENGVHEAIRSARDLKQIDFDVAFTSKLERAKSTLLIILSQQNRTGIFLHDEDKKRKYYQWTKHSNKHNGKEIPIHTSELLNERYYGALQGMDKDEAEKKYGKEKLFHWRRSYTGRPPKGETLKETFERMFPYYRREIDSLLKKNKNVLLAGHGNTLRAIMKYLEKIDDHDIPFLELPEGKPIIYESKRGKCVCLNPHEYSFERPLR</sequence>
<feature type="binding site" evidence="4 6">
    <location>
        <begin position="111"/>
        <end position="114"/>
    </location>
    <ligand>
        <name>substrate</name>
    </ligand>
</feature>
<feature type="active site" description="Tele-phosphohistidine intermediate" evidence="4 5">
    <location>
        <position position="9"/>
    </location>
</feature>
<dbReference type="CDD" id="cd07067">
    <property type="entry name" value="HP_PGM_like"/>
    <property type="match status" value="1"/>
</dbReference>
<dbReference type="EMBL" id="JABTTY010000001">
    <property type="protein sequence ID" value="MBE7524807.1"/>
    <property type="molecule type" value="Genomic_DNA"/>
</dbReference>
<evidence type="ECO:0000256" key="4">
    <source>
        <dbReference type="HAMAP-Rule" id="MF_01039"/>
    </source>
</evidence>
<feature type="binding site" evidence="4 6">
    <location>
        <begin position="138"/>
        <end position="139"/>
    </location>
    <ligand>
        <name>substrate</name>
    </ligand>
</feature>
<feature type="site" description="Transition state stabilizer" evidence="4 7">
    <location>
        <position position="181"/>
    </location>
</feature>
<keyword evidence="2 4" id="KW-0324">Glycolysis</keyword>
<dbReference type="PIRSF" id="PIRSF000709">
    <property type="entry name" value="6PFK_2-Ptase"/>
    <property type="match status" value="1"/>
</dbReference>
<keyword evidence="3 4" id="KW-0413">Isomerase</keyword>
<dbReference type="PANTHER" id="PTHR11931">
    <property type="entry name" value="PHOSPHOGLYCERATE MUTASE"/>
    <property type="match status" value="1"/>
</dbReference>
<dbReference type="GO" id="GO:0006096">
    <property type="term" value="P:glycolytic process"/>
    <property type="evidence" value="ECO:0007669"/>
    <property type="project" value="UniProtKB-UniRule"/>
</dbReference>
<dbReference type="AlphaFoldDB" id="A0A928TR74"/>
<dbReference type="Gene3D" id="3.40.50.1240">
    <property type="entry name" value="Phosphoglycerate mutase-like"/>
    <property type="match status" value="1"/>
</dbReference>
<evidence type="ECO:0000313" key="9">
    <source>
        <dbReference type="Proteomes" id="UP000710385"/>
    </source>
</evidence>
<dbReference type="InterPro" id="IPR001345">
    <property type="entry name" value="PG/BPGM_mutase_AS"/>
</dbReference>
<feature type="binding site" evidence="4 6">
    <location>
        <begin position="8"/>
        <end position="15"/>
    </location>
    <ligand>
        <name>substrate</name>
    </ligand>
</feature>
<comment type="function">
    <text evidence="4">Catalyzes the interconversion of 2-phosphoglycerate and 3-phosphoglycerate.</text>
</comment>
<proteinExistence type="inferred from homology"/>
<feature type="binding site" evidence="4 6">
    <location>
        <position position="58"/>
    </location>
    <ligand>
        <name>substrate</name>
    </ligand>
</feature>
<dbReference type="GO" id="GO:0004619">
    <property type="term" value="F:phosphoglycerate mutase activity"/>
    <property type="evidence" value="ECO:0007669"/>
    <property type="project" value="UniProtKB-UniRule"/>
</dbReference>
<protein>
    <recommendedName>
        <fullName evidence="4">2,3-bisphosphoglycerate-dependent phosphoglycerate mutase</fullName>
        <shortName evidence="4">BPG-dependent PGAM</shortName>
        <shortName evidence="4">PGAM</shortName>
        <shortName evidence="4">Phosphoglyceromutase</shortName>
        <shortName evidence="4">dPGM</shortName>
        <ecNumber evidence="4">5.4.2.11</ecNumber>
    </recommendedName>
</protein>
<evidence type="ECO:0000256" key="5">
    <source>
        <dbReference type="PIRSR" id="PIRSR613078-1"/>
    </source>
</evidence>
<dbReference type="HAMAP" id="MF_01039">
    <property type="entry name" value="PGAM_GpmA"/>
    <property type="match status" value="1"/>
</dbReference>
<dbReference type="EC" id="5.4.2.11" evidence="4"/>
<accession>A0A928TR74</accession>
<dbReference type="Proteomes" id="UP000710385">
    <property type="component" value="Unassembled WGS sequence"/>
</dbReference>
<dbReference type="InterPro" id="IPR013078">
    <property type="entry name" value="His_Pase_superF_clade-1"/>
</dbReference>
<evidence type="ECO:0000256" key="6">
    <source>
        <dbReference type="PIRSR" id="PIRSR613078-2"/>
    </source>
</evidence>
<dbReference type="PROSITE" id="PS00175">
    <property type="entry name" value="PG_MUTASE"/>
    <property type="match status" value="1"/>
</dbReference>
<comment type="catalytic activity">
    <reaction evidence="4">
        <text>(2R)-2-phosphoglycerate = (2R)-3-phosphoglycerate</text>
        <dbReference type="Rhea" id="RHEA:15901"/>
        <dbReference type="ChEBI" id="CHEBI:58272"/>
        <dbReference type="ChEBI" id="CHEBI:58289"/>
        <dbReference type="EC" id="5.4.2.11"/>
    </reaction>
</comment>
<dbReference type="SUPFAM" id="SSF53254">
    <property type="entry name" value="Phosphoglycerate mutase-like"/>
    <property type="match status" value="1"/>
</dbReference>